<keyword evidence="1" id="KW-0472">Membrane</keyword>
<feature type="transmembrane region" description="Helical" evidence="1">
    <location>
        <begin position="59"/>
        <end position="83"/>
    </location>
</feature>
<comment type="caution">
    <text evidence="2">The sequence shown here is derived from an EMBL/GenBank/DDBJ whole genome shotgun (WGS) entry which is preliminary data.</text>
</comment>
<keyword evidence="1" id="KW-0812">Transmembrane</keyword>
<evidence type="ECO:0000313" key="2">
    <source>
        <dbReference type="EMBL" id="TQS45890.1"/>
    </source>
</evidence>
<reference evidence="2 3" key="1">
    <citation type="submission" date="2019-07" db="EMBL/GenBank/DDBJ databases">
        <title>Cryptosporangium phraense sp. nov., isolated from plant litter.</title>
        <authorList>
            <person name="Suriyachadkun C."/>
        </authorList>
    </citation>
    <scope>NUCLEOTIDE SEQUENCE [LARGE SCALE GENOMIC DNA]</scope>
    <source>
        <strain evidence="2 3">A-T 5661</strain>
    </source>
</reference>
<evidence type="ECO:0000256" key="1">
    <source>
        <dbReference type="SAM" id="Phobius"/>
    </source>
</evidence>
<feature type="transmembrane region" description="Helical" evidence="1">
    <location>
        <begin position="30"/>
        <end position="53"/>
    </location>
</feature>
<proteinExistence type="predicted"/>
<organism evidence="2 3">
    <name type="scientific">Cryptosporangium phraense</name>
    <dbReference type="NCBI Taxonomy" id="2593070"/>
    <lineage>
        <taxon>Bacteria</taxon>
        <taxon>Bacillati</taxon>
        <taxon>Actinomycetota</taxon>
        <taxon>Actinomycetes</taxon>
        <taxon>Cryptosporangiales</taxon>
        <taxon>Cryptosporangiaceae</taxon>
        <taxon>Cryptosporangium</taxon>
    </lineage>
</organism>
<accession>A0A545AX37</accession>
<gene>
    <name evidence="2" type="ORF">FL583_05140</name>
</gene>
<dbReference type="EMBL" id="VIRS01000003">
    <property type="protein sequence ID" value="TQS45890.1"/>
    <property type="molecule type" value="Genomic_DNA"/>
</dbReference>
<sequence length="86" mass="8598">MNSVTSNKPPAAELGMRDPAEPHVKEFPRWAVMLFMVAVSVAVGEAAGIVAAAGGMAPAAAIGVGAAVFGDALGLSLAGCQYLQRS</sequence>
<dbReference type="AlphaFoldDB" id="A0A545AX37"/>
<name>A0A545AX37_9ACTN</name>
<protein>
    <submittedName>
        <fullName evidence="2">Uncharacterized protein</fullName>
    </submittedName>
</protein>
<dbReference type="RefSeq" id="WP_142703297.1">
    <property type="nucleotide sequence ID" value="NZ_VIRS01000003.1"/>
</dbReference>
<keyword evidence="3" id="KW-1185">Reference proteome</keyword>
<dbReference type="InParanoid" id="A0A545AX37"/>
<keyword evidence="1" id="KW-1133">Transmembrane helix</keyword>
<dbReference type="Proteomes" id="UP000317982">
    <property type="component" value="Unassembled WGS sequence"/>
</dbReference>
<evidence type="ECO:0000313" key="3">
    <source>
        <dbReference type="Proteomes" id="UP000317982"/>
    </source>
</evidence>